<dbReference type="Pfam" id="PF00823">
    <property type="entry name" value="PPE"/>
    <property type="match status" value="1"/>
</dbReference>
<evidence type="ECO:0000313" key="3">
    <source>
        <dbReference type="EMBL" id="QPI39624.1"/>
    </source>
</evidence>
<dbReference type="PANTHER" id="PTHR46766">
    <property type="entry name" value="GLUTAMINE-RICH PROTEIN 2"/>
    <property type="match status" value="1"/>
</dbReference>
<comment type="similarity">
    <text evidence="1">Belongs to the mycobacterial PPE family.</text>
</comment>
<accession>A0AAX1JDJ6</accession>
<gene>
    <name evidence="3" type="ORF">I2456_09320</name>
</gene>
<organism evidence="3 4">
    <name type="scientific">Mycobacterium kubicae</name>
    <dbReference type="NCBI Taxonomy" id="120959"/>
    <lineage>
        <taxon>Bacteria</taxon>
        <taxon>Bacillati</taxon>
        <taxon>Actinomycetota</taxon>
        <taxon>Actinomycetes</taxon>
        <taxon>Mycobacteriales</taxon>
        <taxon>Mycobacteriaceae</taxon>
        <taxon>Mycobacterium</taxon>
        <taxon>Mycobacterium simiae complex</taxon>
    </lineage>
</organism>
<dbReference type="SUPFAM" id="SSF140459">
    <property type="entry name" value="PE/PPE dimer-like"/>
    <property type="match status" value="1"/>
</dbReference>
<reference evidence="3" key="1">
    <citation type="submission" date="2020-11" db="EMBL/GenBank/DDBJ databases">
        <title>Intraspecies plasmid and genomic variation of Mycobacterium kubicae revealed by the complete genome sequences of two clinical isolates.</title>
        <authorList>
            <person name="Hendrix J.R."/>
            <person name="Epperson L.E."/>
            <person name="Honda J.R."/>
            <person name="Strong M."/>
        </authorList>
    </citation>
    <scope>NUCLEOTIDE SEQUENCE</scope>
    <source>
        <strain evidence="3">JCM 13573</strain>
    </source>
</reference>
<protein>
    <submittedName>
        <fullName evidence="3">PPE family protein</fullName>
    </submittedName>
</protein>
<sequence length="329" mass="33572">MTTSRTVSELICCQSTDFGSLPPEVNSGRIYAGPGSTPMAAAAAAWDRLAEQQGELLRTCRSGIAGLPGGWEGTAAIAMRQAAAPYLMWLQSTAAQAAQTATQARAAVNAYESAYAAVVHPRAIEANRTLRGSLAAMNWWGHTSAAIAAADAEYDEMWGQDADAMYAYAGASAAAAAVRPFAAPPYNAIAVAQASSVASEVIVRGNSVIAAIPEVLHALCASPLTTLEWALAPVTAALSKLASLSAPSDLAINQLNLLNRGAALRTLLPAKNRPAGAGVRVRLGCGMSVGALSVPPAWPAAHPPATLAAPMAIRLCGPHAVRAGQSGVT</sequence>
<dbReference type="PANTHER" id="PTHR46766:SF1">
    <property type="entry name" value="GLUTAMINE-RICH PROTEIN 2"/>
    <property type="match status" value="1"/>
</dbReference>
<dbReference type="Gene3D" id="1.20.1260.20">
    <property type="entry name" value="PPE superfamily"/>
    <property type="match status" value="1"/>
</dbReference>
<dbReference type="InterPro" id="IPR038332">
    <property type="entry name" value="PPE_sf"/>
</dbReference>
<evidence type="ECO:0000259" key="2">
    <source>
        <dbReference type="Pfam" id="PF00823"/>
    </source>
</evidence>
<dbReference type="AlphaFoldDB" id="A0AAX1JDJ6"/>
<name>A0AAX1JDJ6_9MYCO</name>
<dbReference type="EMBL" id="CP065047">
    <property type="protein sequence ID" value="QPI39624.1"/>
    <property type="molecule type" value="Genomic_DNA"/>
</dbReference>
<dbReference type="InterPro" id="IPR000030">
    <property type="entry name" value="PPE_dom"/>
</dbReference>
<evidence type="ECO:0000256" key="1">
    <source>
        <dbReference type="ARBA" id="ARBA00010652"/>
    </source>
</evidence>
<dbReference type="GO" id="GO:0052572">
    <property type="term" value="P:response to host immune response"/>
    <property type="evidence" value="ECO:0007669"/>
    <property type="project" value="TreeGrafter"/>
</dbReference>
<dbReference type="Proteomes" id="UP000663583">
    <property type="component" value="Chromosome"/>
</dbReference>
<dbReference type="RefSeq" id="WP_163703816.1">
    <property type="nucleotide sequence ID" value="NZ_BLKU01000003.1"/>
</dbReference>
<proteinExistence type="inferred from homology"/>
<dbReference type="KEGG" id="mku:I2456_09320"/>
<evidence type="ECO:0000313" key="4">
    <source>
        <dbReference type="Proteomes" id="UP000663583"/>
    </source>
</evidence>
<feature type="domain" description="PPE" evidence="2">
    <location>
        <begin position="17"/>
        <end position="178"/>
    </location>
</feature>